<sequence length="162" mass="16974">MVVIIGLTSAAAIRNATSGERATNNIRLQSQAQQYAEAALRYCESEVTKANDTRVATLRNANIVQTAFGAPQAGWEDPATWTGAGLASASRTTLPIAQIKSDDSSVTPATRPQCVAERQILADGGLVMVITARGFSPGYTANANGITTGGSVVWLQSISYLE</sequence>
<protein>
    <submittedName>
        <fullName evidence="1">Uncharacterized protein</fullName>
    </submittedName>
</protein>
<dbReference type="EMBL" id="BMIG01000010">
    <property type="protein sequence ID" value="GGB04984.1"/>
    <property type="molecule type" value="Genomic_DNA"/>
</dbReference>
<keyword evidence="2" id="KW-1185">Reference proteome</keyword>
<dbReference type="Proteomes" id="UP000620596">
    <property type="component" value="Unassembled WGS sequence"/>
</dbReference>
<gene>
    <name evidence="1" type="ORF">GCM10011496_27400</name>
</gene>
<reference evidence="1" key="1">
    <citation type="journal article" date="2014" name="Int. J. Syst. Evol. Microbiol.">
        <title>Complete genome sequence of Corynebacterium casei LMG S-19264T (=DSM 44701T), isolated from a smear-ripened cheese.</title>
        <authorList>
            <consortium name="US DOE Joint Genome Institute (JGI-PGF)"/>
            <person name="Walter F."/>
            <person name="Albersmeier A."/>
            <person name="Kalinowski J."/>
            <person name="Ruckert C."/>
        </authorList>
    </citation>
    <scope>NUCLEOTIDE SEQUENCE</scope>
    <source>
        <strain evidence="1">CGMCC 1.15322</strain>
    </source>
</reference>
<evidence type="ECO:0000313" key="1">
    <source>
        <dbReference type="EMBL" id="GGB04984.1"/>
    </source>
</evidence>
<reference evidence="1" key="2">
    <citation type="submission" date="2020-09" db="EMBL/GenBank/DDBJ databases">
        <authorList>
            <person name="Sun Q."/>
            <person name="Zhou Y."/>
        </authorList>
    </citation>
    <scope>NUCLEOTIDE SEQUENCE</scope>
    <source>
        <strain evidence="1">CGMCC 1.15322</strain>
    </source>
</reference>
<accession>A0A916SKT5</accession>
<comment type="caution">
    <text evidence="1">The sequence shown here is derived from an EMBL/GenBank/DDBJ whole genome shotgun (WGS) entry which is preliminary data.</text>
</comment>
<name>A0A916SKT5_9BURK</name>
<proteinExistence type="predicted"/>
<dbReference type="AlphaFoldDB" id="A0A916SKT5"/>
<evidence type="ECO:0000313" key="2">
    <source>
        <dbReference type="Proteomes" id="UP000620596"/>
    </source>
</evidence>
<organism evidence="1 2">
    <name type="scientific">Polaromonas eurypsychrophila</name>
    <dbReference type="NCBI Taxonomy" id="1614635"/>
    <lineage>
        <taxon>Bacteria</taxon>
        <taxon>Pseudomonadati</taxon>
        <taxon>Pseudomonadota</taxon>
        <taxon>Betaproteobacteria</taxon>
        <taxon>Burkholderiales</taxon>
        <taxon>Comamonadaceae</taxon>
        <taxon>Polaromonas</taxon>
    </lineage>
</organism>